<protein>
    <submittedName>
        <fullName evidence="2">Uncharacterized protein</fullName>
    </submittedName>
</protein>
<proteinExistence type="predicted"/>
<feature type="region of interest" description="Disordered" evidence="1">
    <location>
        <begin position="1"/>
        <end position="24"/>
    </location>
</feature>
<evidence type="ECO:0000313" key="2">
    <source>
        <dbReference type="EMBL" id="EGG24452.1"/>
    </source>
</evidence>
<gene>
    <name evidence="2" type="ORF">DFA_06602</name>
</gene>
<keyword evidence="3" id="KW-1185">Reference proteome</keyword>
<organism evidence="2 3">
    <name type="scientific">Cavenderia fasciculata</name>
    <name type="common">Slime mold</name>
    <name type="synonym">Dictyostelium fasciculatum</name>
    <dbReference type="NCBI Taxonomy" id="261658"/>
    <lineage>
        <taxon>Eukaryota</taxon>
        <taxon>Amoebozoa</taxon>
        <taxon>Evosea</taxon>
        <taxon>Eumycetozoa</taxon>
        <taxon>Dictyostelia</taxon>
        <taxon>Acytosteliales</taxon>
        <taxon>Cavenderiaceae</taxon>
        <taxon>Cavenderia</taxon>
    </lineage>
</organism>
<dbReference type="RefSeq" id="XP_004362303.1">
    <property type="nucleotide sequence ID" value="XM_004362246.1"/>
</dbReference>
<dbReference type="Proteomes" id="UP000007797">
    <property type="component" value="Unassembled WGS sequence"/>
</dbReference>
<accession>F4PJG6</accession>
<dbReference type="EMBL" id="GL883007">
    <property type="protein sequence ID" value="EGG24452.1"/>
    <property type="molecule type" value="Genomic_DNA"/>
</dbReference>
<name>F4PJG6_CACFS</name>
<dbReference type="KEGG" id="dfa:DFA_06602"/>
<dbReference type="GeneID" id="14875995"/>
<feature type="compositionally biased region" description="Low complexity" evidence="1">
    <location>
        <begin position="1"/>
        <end position="21"/>
    </location>
</feature>
<reference evidence="3" key="1">
    <citation type="journal article" date="2011" name="Genome Res.">
        <title>Phylogeny-wide analysis of social amoeba genomes highlights ancient origins for complex intercellular communication.</title>
        <authorList>
            <person name="Heidel A.J."/>
            <person name="Lawal H.M."/>
            <person name="Felder M."/>
            <person name="Schilde C."/>
            <person name="Helps N.R."/>
            <person name="Tunggal B."/>
            <person name="Rivero F."/>
            <person name="John U."/>
            <person name="Schleicher M."/>
            <person name="Eichinger L."/>
            <person name="Platzer M."/>
            <person name="Noegel A.A."/>
            <person name="Schaap P."/>
            <person name="Gloeckner G."/>
        </authorList>
    </citation>
    <scope>NUCLEOTIDE SEQUENCE [LARGE SCALE GENOMIC DNA]</scope>
    <source>
        <strain evidence="3">SH3</strain>
    </source>
</reference>
<evidence type="ECO:0000256" key="1">
    <source>
        <dbReference type="SAM" id="MobiDB-lite"/>
    </source>
</evidence>
<sequence>MTSLSNDCKNDQSSSSNNNSSDSDDGQLYIFCDLLDQTKFIKSTKTTKSTSVWGPSKRKEKKMNDQYYLLHTTPMTY</sequence>
<evidence type="ECO:0000313" key="3">
    <source>
        <dbReference type="Proteomes" id="UP000007797"/>
    </source>
</evidence>
<dbReference type="AlphaFoldDB" id="F4PJG6"/>